<dbReference type="PANTHER" id="PTHR11839">
    <property type="entry name" value="UDP/ADP-SUGAR PYROPHOSPHATASE"/>
    <property type="match status" value="1"/>
</dbReference>
<dbReference type="SUPFAM" id="SSF55811">
    <property type="entry name" value="Nudix"/>
    <property type="match status" value="1"/>
</dbReference>
<dbReference type="PROSITE" id="PS51462">
    <property type="entry name" value="NUDIX"/>
    <property type="match status" value="1"/>
</dbReference>
<name>A0A167DKZ9_9ASCO</name>
<accession>A0A167DKZ9</accession>
<feature type="domain" description="Nudix hydrolase" evidence="3">
    <location>
        <begin position="121"/>
        <end position="276"/>
    </location>
</feature>
<dbReference type="Proteomes" id="UP000189580">
    <property type="component" value="Chromosome a"/>
</dbReference>
<dbReference type="InterPro" id="IPR015797">
    <property type="entry name" value="NUDIX_hydrolase-like_dom_sf"/>
</dbReference>
<proteinExistence type="predicted"/>
<evidence type="ECO:0000259" key="3">
    <source>
        <dbReference type="PROSITE" id="PS51462"/>
    </source>
</evidence>
<dbReference type="EMBL" id="CP014501">
    <property type="protein sequence ID" value="ANB13028.1"/>
    <property type="molecule type" value="Genomic_DNA"/>
</dbReference>
<evidence type="ECO:0000256" key="2">
    <source>
        <dbReference type="ARBA" id="ARBA00022801"/>
    </source>
</evidence>
<evidence type="ECO:0000313" key="5">
    <source>
        <dbReference type="Proteomes" id="UP000189580"/>
    </source>
</evidence>
<gene>
    <name evidence="4" type="ORF">AWJ20_1306</name>
</gene>
<dbReference type="GO" id="GO:0019693">
    <property type="term" value="P:ribose phosphate metabolic process"/>
    <property type="evidence" value="ECO:0007669"/>
    <property type="project" value="TreeGrafter"/>
</dbReference>
<dbReference type="GO" id="GO:0080041">
    <property type="term" value="F:ADP-ribose pyrophosphohydrolase activity"/>
    <property type="evidence" value="ECO:0007669"/>
    <property type="project" value="TreeGrafter"/>
</dbReference>
<dbReference type="RefSeq" id="XP_018735505.1">
    <property type="nucleotide sequence ID" value="XM_018878175.1"/>
</dbReference>
<keyword evidence="5" id="KW-1185">Reference proteome</keyword>
<dbReference type="KEGG" id="slb:AWJ20_1306"/>
<dbReference type="InterPro" id="IPR000086">
    <property type="entry name" value="NUDIX_hydrolase_dom"/>
</dbReference>
<protein>
    <recommendedName>
        <fullName evidence="3">Nudix hydrolase domain-containing protein</fullName>
    </recommendedName>
</protein>
<dbReference type="GO" id="GO:0006753">
    <property type="term" value="P:nucleoside phosphate metabolic process"/>
    <property type="evidence" value="ECO:0007669"/>
    <property type="project" value="TreeGrafter"/>
</dbReference>
<dbReference type="CDD" id="cd03424">
    <property type="entry name" value="NUDIX_ADPRase_Nudt5_UGPPase_Nudt14"/>
    <property type="match status" value="1"/>
</dbReference>
<dbReference type="Gene3D" id="3.90.79.10">
    <property type="entry name" value="Nucleoside Triphosphate Pyrophosphohydrolase"/>
    <property type="match status" value="1"/>
</dbReference>
<organism evidence="4 5">
    <name type="scientific">Sugiyamaella lignohabitans</name>
    <dbReference type="NCBI Taxonomy" id="796027"/>
    <lineage>
        <taxon>Eukaryota</taxon>
        <taxon>Fungi</taxon>
        <taxon>Dikarya</taxon>
        <taxon>Ascomycota</taxon>
        <taxon>Saccharomycotina</taxon>
        <taxon>Dipodascomycetes</taxon>
        <taxon>Dipodascales</taxon>
        <taxon>Trichomonascaceae</taxon>
        <taxon>Sugiyamaella</taxon>
    </lineage>
</organism>
<keyword evidence="2" id="KW-0378">Hydrolase</keyword>
<sequence>MLIRQLRFQKFNSYTPFLKSYVKTVRIMSTFDIKFQGKQVPVKVPEQLSVAKSELLEFRPFTSWIRNLENSVSKHSSSKFVLRNIEIQSVDKFSKGKVGFVKLKADFLHPNGKPLPGIAVLRGGTTGMLVVLTAKGKGDSEKYVLLVSQPRVAAGSIDLVELPAGMIDDGTFAGAAAKELEEECGIKIEESDLVNLLPSSDDSILLSPGLLDEEIKFFLYHKEMPLDEIKALEGKLMGNHGHSSENEVITLRLLKFQDAEQYTRDAKLIIALSLYNRHKRAQEQ</sequence>
<evidence type="ECO:0000256" key="1">
    <source>
        <dbReference type="ARBA" id="ARBA00001946"/>
    </source>
</evidence>
<reference evidence="4 5" key="1">
    <citation type="submission" date="2016-02" db="EMBL/GenBank/DDBJ databases">
        <title>Complete genome sequence and transcriptome regulation of the pentose utilising yeast Sugiyamaella lignohabitans.</title>
        <authorList>
            <person name="Bellasio M."/>
            <person name="Peymann A."/>
            <person name="Valli M."/>
            <person name="Sipitzky M."/>
            <person name="Graf A."/>
            <person name="Sauer M."/>
            <person name="Marx H."/>
            <person name="Mattanovich D."/>
        </authorList>
    </citation>
    <scope>NUCLEOTIDE SEQUENCE [LARGE SCALE GENOMIC DNA]</scope>
    <source>
        <strain evidence="4 5">CBS 10342</strain>
    </source>
</reference>
<dbReference type="GO" id="GO:0080042">
    <property type="term" value="F:ADP-glucose pyrophosphohydrolase activity"/>
    <property type="evidence" value="ECO:0007669"/>
    <property type="project" value="TreeGrafter"/>
</dbReference>
<dbReference type="AlphaFoldDB" id="A0A167DKZ9"/>
<evidence type="ECO:0000313" key="4">
    <source>
        <dbReference type="EMBL" id="ANB13028.1"/>
    </source>
</evidence>
<dbReference type="OrthoDB" id="10249920at2759"/>
<comment type="cofactor">
    <cofactor evidence="1">
        <name>Mg(2+)</name>
        <dbReference type="ChEBI" id="CHEBI:18420"/>
    </cofactor>
</comment>
<dbReference type="Pfam" id="PF00293">
    <property type="entry name" value="NUDIX"/>
    <property type="match status" value="1"/>
</dbReference>
<dbReference type="GeneID" id="30033094"/>
<dbReference type="PANTHER" id="PTHR11839:SF18">
    <property type="entry name" value="NUDIX HYDROLASE DOMAIN-CONTAINING PROTEIN"/>
    <property type="match status" value="1"/>
</dbReference>